<comment type="caution">
    <text evidence="5">The sequence shown here is derived from an EMBL/GenBank/DDBJ whole genome shotgun (WGS) entry which is preliminary data.</text>
</comment>
<dbReference type="GO" id="GO:0006508">
    <property type="term" value="P:proteolysis"/>
    <property type="evidence" value="ECO:0007669"/>
    <property type="project" value="UniProtKB-KW"/>
</dbReference>
<dbReference type="RefSeq" id="WP_135519624.1">
    <property type="nucleotide sequence ID" value="NZ_PVSN01000042.1"/>
</dbReference>
<name>A0A4Z0RY62_WEICO</name>
<evidence type="ECO:0000256" key="1">
    <source>
        <dbReference type="ARBA" id="ARBA00022670"/>
    </source>
</evidence>
<dbReference type="CDD" id="cd06165">
    <property type="entry name" value="Sortase_A"/>
    <property type="match status" value="1"/>
</dbReference>
<accession>A0A4Z0RY62</accession>
<evidence type="ECO:0000256" key="3">
    <source>
        <dbReference type="ARBA" id="ARBA00022807"/>
    </source>
</evidence>
<dbReference type="Proteomes" id="UP000297646">
    <property type="component" value="Unassembled WGS sequence"/>
</dbReference>
<keyword evidence="1" id="KW-0645">Protease</keyword>
<protein>
    <submittedName>
        <fullName evidence="5">Class A sortase</fullName>
    </submittedName>
</protein>
<sequence length="228" mass="25598">MKKKLVFGFAWALILLGIMLIFGEQCIFALFDKQPAQLSAKTIAKNEKLVTNYDWQSVKTLSASTIIKARTSGNDLKYVGLIIVPDIGLKLPILNGTTNENLAIGAGTMFANQKMGQGNYSLASHFVRGSSNKQMLFSPIYYKGRVGQRIYVTNLKRVYVYKTNVYKTVKNTAVDVVKPVPDKTMLTLITCNYTHDRGRVMMQGNLETSYKWENASKSIKAQFNSMIR</sequence>
<proteinExistence type="predicted"/>
<keyword evidence="3" id="KW-0788">Thiol protease</keyword>
<dbReference type="InterPro" id="IPR005754">
    <property type="entry name" value="Sortase"/>
</dbReference>
<dbReference type="InterPro" id="IPR023365">
    <property type="entry name" value="Sortase_dom-sf"/>
</dbReference>
<feature type="active site" description="Acyl-thioester intermediate" evidence="4">
    <location>
        <position position="191"/>
    </location>
</feature>
<dbReference type="GO" id="GO:0008234">
    <property type="term" value="F:cysteine-type peptidase activity"/>
    <property type="evidence" value="ECO:0007669"/>
    <property type="project" value="UniProtKB-KW"/>
</dbReference>
<feature type="active site" description="Proton donor/acceptor" evidence="4">
    <location>
        <position position="125"/>
    </location>
</feature>
<dbReference type="NCBIfam" id="TIGR01076">
    <property type="entry name" value="sortase_fam"/>
    <property type="match status" value="1"/>
</dbReference>
<dbReference type="Pfam" id="PF04203">
    <property type="entry name" value="Sortase"/>
    <property type="match status" value="1"/>
</dbReference>
<dbReference type="SUPFAM" id="SSF63817">
    <property type="entry name" value="Sortase"/>
    <property type="match status" value="1"/>
</dbReference>
<dbReference type="EMBL" id="PVSN01000042">
    <property type="protein sequence ID" value="TGE72368.1"/>
    <property type="molecule type" value="Genomic_DNA"/>
</dbReference>
<evidence type="ECO:0000256" key="2">
    <source>
        <dbReference type="ARBA" id="ARBA00022801"/>
    </source>
</evidence>
<evidence type="ECO:0000313" key="5">
    <source>
        <dbReference type="EMBL" id="TGE72368.1"/>
    </source>
</evidence>
<dbReference type="InterPro" id="IPR042007">
    <property type="entry name" value="Sortase_A"/>
</dbReference>
<evidence type="ECO:0000256" key="4">
    <source>
        <dbReference type="PIRSR" id="PIRSR605754-1"/>
    </source>
</evidence>
<gene>
    <name evidence="5" type="ORF">C6P11_06380</name>
</gene>
<dbReference type="AlphaFoldDB" id="A0A4Z0RY62"/>
<dbReference type="Gene3D" id="2.40.260.10">
    <property type="entry name" value="Sortase"/>
    <property type="match status" value="1"/>
</dbReference>
<reference evidence="5 6" key="1">
    <citation type="submission" date="2018-03" db="EMBL/GenBank/DDBJ databases">
        <title>Genome sequencing of Weissella confusa isolates.</title>
        <authorList>
            <person name="Kajala I."/>
            <person name="Baruah R."/>
            <person name="Bergsveinson J."/>
            <person name="Juvonen R."/>
            <person name="Ziola B."/>
        </authorList>
    </citation>
    <scope>NUCLEOTIDE SEQUENCE [LARGE SCALE GENOMIC DNA]</scope>
    <source>
        <strain evidence="5 6">VTT E-062653</strain>
    </source>
</reference>
<dbReference type="OrthoDB" id="1648028at2"/>
<keyword evidence="2" id="KW-0378">Hydrolase</keyword>
<organism evidence="5 6">
    <name type="scientific">Weissella confusa</name>
    <name type="common">Lactobacillus confusus</name>
    <dbReference type="NCBI Taxonomy" id="1583"/>
    <lineage>
        <taxon>Bacteria</taxon>
        <taxon>Bacillati</taxon>
        <taxon>Bacillota</taxon>
        <taxon>Bacilli</taxon>
        <taxon>Lactobacillales</taxon>
        <taxon>Lactobacillaceae</taxon>
        <taxon>Weissella</taxon>
    </lineage>
</organism>
<evidence type="ECO:0000313" key="6">
    <source>
        <dbReference type="Proteomes" id="UP000297646"/>
    </source>
</evidence>